<evidence type="ECO:0000256" key="4">
    <source>
        <dbReference type="ARBA" id="ARBA00022692"/>
    </source>
</evidence>
<dbReference type="RefSeq" id="WP_262684912.1">
    <property type="nucleotide sequence ID" value="NZ_JAOQIO010000065.1"/>
</dbReference>
<feature type="transmembrane region" description="Helical" evidence="10">
    <location>
        <begin position="182"/>
        <end position="204"/>
    </location>
</feature>
<dbReference type="Proteomes" id="UP001652445">
    <property type="component" value="Unassembled WGS sequence"/>
</dbReference>
<keyword evidence="4 10" id="KW-0812">Transmembrane</keyword>
<feature type="transmembrane region" description="Helical" evidence="10">
    <location>
        <begin position="109"/>
        <end position="135"/>
    </location>
</feature>
<protein>
    <submittedName>
        <fullName evidence="12">Na+/H+ antiporter</fullName>
    </submittedName>
</protein>
<sequence length="676" mass="75231">MELFLIVLLLLALIGVSMILNRFVPFIPVPLIQVALGSLVAVIPWGVHFTLNPELFFVLFVAPLLFNDGKRVPREELWNLRAPILLLSLGLVFATVFVGGYVIHWLLPAIPLSAAFALAAILSPTDAVAVGALSGKIRMPQKITHLLEGEALMNDASGLVAFKFAVAATVSGIFSLPEATASFFLISIGGLLCGCLLSLLIIRIRVFLRHLGMEDTTIHMLIQILTPFLIYLAAEELGLSGILAAVAGGIIHAIERDRSESSLMELKIVSVSTWSMILFILNGLVFLILGLQIPNVAEIVIKDLTISNVQMLIYILLISLTLVVLRFVWVYGFWRAESSFSKKEHIGKPQLRPALLIAISGVRGTITLAGAFSIPLFLDDGTAFPERNVIIFLAAGVILISLITASVMLPLLSDKPDKSKERDKQRLEQDAKIQLLEESIHIVKEEINEENKDAALSLISDYNKHIQQIRSDGLASQIQFRKMEREIRLIALNAERHEVKRLVDEGTLNQEAAYTISLLLNRSEMLVTRRLQYVLRLFLVMVKRLIWKLFGGGRKPSQALPIEQFEILKAAKLLTSKAAITAIQNHINTVNKDAAQEVISNYRQGMQKLNSIFKPAPSYEDFKKHKKELQFKAIQLNRNHIQSMFQNGEINRGLATQLRQFVSFLEVSILVDEEIG</sequence>
<keyword evidence="9 10" id="KW-0739">Sodium transport</keyword>
<evidence type="ECO:0000256" key="9">
    <source>
        <dbReference type="ARBA" id="ARBA00023201"/>
    </source>
</evidence>
<evidence type="ECO:0000256" key="1">
    <source>
        <dbReference type="ARBA" id="ARBA00004651"/>
    </source>
</evidence>
<feature type="transmembrane region" description="Helical" evidence="10">
    <location>
        <begin position="355"/>
        <end position="378"/>
    </location>
</feature>
<feature type="transmembrane region" description="Helical" evidence="10">
    <location>
        <begin position="42"/>
        <end position="66"/>
    </location>
</feature>
<evidence type="ECO:0000313" key="12">
    <source>
        <dbReference type="EMBL" id="MCU6793672.1"/>
    </source>
</evidence>
<evidence type="ECO:0000256" key="7">
    <source>
        <dbReference type="ARBA" id="ARBA00023065"/>
    </source>
</evidence>
<organism evidence="12 13">
    <name type="scientific">Paenibacillus baimaensis</name>
    <dbReference type="NCBI Taxonomy" id="2982185"/>
    <lineage>
        <taxon>Bacteria</taxon>
        <taxon>Bacillati</taxon>
        <taxon>Bacillota</taxon>
        <taxon>Bacilli</taxon>
        <taxon>Bacillales</taxon>
        <taxon>Paenibacillaceae</taxon>
        <taxon>Paenibacillus</taxon>
    </lineage>
</organism>
<comment type="caution">
    <text evidence="10">Lacks conserved residue(s) required for the propagation of feature annotation.</text>
</comment>
<name>A0ABT2UGD9_9BACL</name>
<dbReference type="InterPro" id="IPR006153">
    <property type="entry name" value="Cation/H_exchanger_TM"/>
</dbReference>
<feature type="transmembrane region" description="Helical" evidence="10">
    <location>
        <begin position="266"/>
        <end position="291"/>
    </location>
</feature>
<accession>A0ABT2UGD9</accession>
<comment type="subcellular location">
    <subcellularLocation>
        <location evidence="1 10">Cell membrane</location>
        <topology evidence="1 10">Multi-pass membrane protein</topology>
    </subcellularLocation>
</comment>
<proteinExistence type="inferred from homology"/>
<dbReference type="Pfam" id="PF00999">
    <property type="entry name" value="Na_H_Exchanger"/>
    <property type="match status" value="1"/>
</dbReference>
<dbReference type="PANTHER" id="PTHR10110">
    <property type="entry name" value="SODIUM/HYDROGEN EXCHANGER"/>
    <property type="match status" value="1"/>
</dbReference>
<feature type="transmembrane region" description="Helical" evidence="10">
    <location>
        <begin position="390"/>
        <end position="412"/>
    </location>
</feature>
<dbReference type="InterPro" id="IPR018422">
    <property type="entry name" value="Cation/H_exchanger_CPA1"/>
</dbReference>
<evidence type="ECO:0000256" key="2">
    <source>
        <dbReference type="ARBA" id="ARBA00022448"/>
    </source>
</evidence>
<evidence type="ECO:0000256" key="5">
    <source>
        <dbReference type="ARBA" id="ARBA00022989"/>
    </source>
</evidence>
<feature type="transmembrane region" description="Helical" evidence="10">
    <location>
        <begin position="156"/>
        <end position="176"/>
    </location>
</feature>
<comment type="function">
    <text evidence="10">Na(+)/H(+) antiporter that extrudes sodium in exchange for external protons.</text>
</comment>
<dbReference type="EMBL" id="JAOQIO010000065">
    <property type="protein sequence ID" value="MCU6793672.1"/>
    <property type="molecule type" value="Genomic_DNA"/>
</dbReference>
<keyword evidence="5 10" id="KW-1133">Transmembrane helix</keyword>
<keyword evidence="3 10" id="KW-1003">Cell membrane</keyword>
<dbReference type="InterPro" id="IPR004705">
    <property type="entry name" value="Cation/H_exchanger_CPA1_bac"/>
</dbReference>
<evidence type="ECO:0000256" key="8">
    <source>
        <dbReference type="ARBA" id="ARBA00023136"/>
    </source>
</evidence>
<keyword evidence="2 10" id="KW-0813">Transport</keyword>
<keyword evidence="7 10" id="KW-0406">Ion transport</keyword>
<feature type="domain" description="Cation/H+ exchanger transmembrane" evidence="11">
    <location>
        <begin position="10"/>
        <end position="411"/>
    </location>
</feature>
<keyword evidence="6 10" id="KW-0915">Sodium</keyword>
<comment type="similarity">
    <text evidence="10">Belongs to the monovalent cation:proton antiporter 1 (CPA1) transporter (TC 2.A.36) family.</text>
</comment>
<dbReference type="NCBIfam" id="TIGR00831">
    <property type="entry name" value="a_cpa1"/>
    <property type="match status" value="1"/>
</dbReference>
<evidence type="ECO:0000256" key="10">
    <source>
        <dbReference type="RuleBase" id="RU366002"/>
    </source>
</evidence>
<evidence type="ECO:0000256" key="6">
    <source>
        <dbReference type="ARBA" id="ARBA00023053"/>
    </source>
</evidence>
<evidence type="ECO:0000259" key="11">
    <source>
        <dbReference type="Pfam" id="PF00999"/>
    </source>
</evidence>
<keyword evidence="13" id="KW-1185">Reference proteome</keyword>
<keyword evidence="8 10" id="KW-0472">Membrane</keyword>
<keyword evidence="10" id="KW-0050">Antiport</keyword>
<feature type="transmembrane region" description="Helical" evidence="10">
    <location>
        <begin position="78"/>
        <end position="103"/>
    </location>
</feature>
<dbReference type="PANTHER" id="PTHR10110:SF86">
    <property type="entry name" value="SODIUM_HYDROGEN EXCHANGER 7"/>
    <property type="match status" value="1"/>
</dbReference>
<comment type="caution">
    <text evidence="12">The sequence shown here is derived from an EMBL/GenBank/DDBJ whole genome shotgun (WGS) entry which is preliminary data.</text>
</comment>
<reference evidence="12 13" key="1">
    <citation type="submission" date="2022-09" db="EMBL/GenBank/DDBJ databases">
        <authorList>
            <person name="Han X.L."/>
            <person name="Wang Q."/>
            <person name="Lu T."/>
        </authorList>
    </citation>
    <scope>NUCLEOTIDE SEQUENCE [LARGE SCALE GENOMIC DNA]</scope>
    <source>
        <strain evidence="12 13">WQ 127069</strain>
    </source>
</reference>
<evidence type="ECO:0000256" key="3">
    <source>
        <dbReference type="ARBA" id="ARBA00022475"/>
    </source>
</evidence>
<dbReference type="Gene3D" id="6.10.140.1330">
    <property type="match status" value="1"/>
</dbReference>
<feature type="transmembrane region" description="Helical" evidence="10">
    <location>
        <begin position="238"/>
        <end position="254"/>
    </location>
</feature>
<feature type="transmembrane region" description="Helical" evidence="10">
    <location>
        <begin position="311"/>
        <end position="334"/>
    </location>
</feature>
<evidence type="ECO:0000313" key="13">
    <source>
        <dbReference type="Proteomes" id="UP001652445"/>
    </source>
</evidence>
<gene>
    <name evidence="12" type="ORF">OB236_16320</name>
</gene>